<evidence type="ECO:0000259" key="9">
    <source>
        <dbReference type="Pfam" id="PF01648"/>
    </source>
</evidence>
<reference evidence="11" key="2">
    <citation type="submission" date="2019-11" db="EMBL/GenBank/DDBJ databases">
        <authorList>
            <person name="Feng L."/>
        </authorList>
    </citation>
    <scope>NUCLEOTIDE SEQUENCE</scope>
    <source>
        <strain evidence="11">BdentiumLFYP24</strain>
    </source>
</reference>
<organism evidence="11">
    <name type="scientific">Bifidobacterium dentium</name>
    <dbReference type="NCBI Taxonomy" id="1689"/>
    <lineage>
        <taxon>Bacteria</taxon>
        <taxon>Bacillati</taxon>
        <taxon>Actinomycetota</taxon>
        <taxon>Actinomycetes</taxon>
        <taxon>Bifidobacteriales</taxon>
        <taxon>Bifidobacteriaceae</taxon>
        <taxon>Bifidobacterium</taxon>
    </lineage>
</organism>
<evidence type="ECO:0000256" key="7">
    <source>
        <dbReference type="ARBA" id="ARBA00023160"/>
    </source>
</evidence>
<keyword evidence="6 8" id="KW-0443">Lipid metabolism</keyword>
<keyword evidence="1 8" id="KW-0444">Lipid biosynthesis</keyword>
<dbReference type="HAMAP" id="MF_00101">
    <property type="entry name" value="AcpS"/>
    <property type="match status" value="1"/>
</dbReference>
<comment type="cofactor">
    <cofactor evidence="8">
        <name>Mg(2+)</name>
        <dbReference type="ChEBI" id="CHEBI:18420"/>
    </cofactor>
</comment>
<keyword evidence="8" id="KW-0963">Cytoplasm</keyword>
<dbReference type="InterPro" id="IPR002582">
    <property type="entry name" value="ACPS"/>
</dbReference>
<evidence type="ECO:0000256" key="8">
    <source>
        <dbReference type="HAMAP-Rule" id="MF_00101"/>
    </source>
</evidence>
<dbReference type="InterPro" id="IPR037143">
    <property type="entry name" value="4-PPantetheinyl_Trfase_dom_sf"/>
</dbReference>
<keyword evidence="5 8" id="KW-0460">Magnesium</keyword>
<gene>
    <name evidence="8 11" type="primary">acpS</name>
    <name evidence="11" type="ORF">BDLFYP24_00750</name>
    <name evidence="10" type="ORF">GBB04_09120</name>
</gene>
<dbReference type="GO" id="GO:0008897">
    <property type="term" value="F:holo-[acyl-carrier-protein] synthase activity"/>
    <property type="evidence" value="ECO:0007669"/>
    <property type="project" value="UniProtKB-UniRule"/>
</dbReference>
<keyword evidence="7 8" id="KW-0275">Fatty acid biosynthesis</keyword>
<comment type="catalytic activity">
    <reaction evidence="8">
        <text>apo-[ACP] + CoA = holo-[ACP] + adenosine 3',5'-bisphosphate + H(+)</text>
        <dbReference type="Rhea" id="RHEA:12068"/>
        <dbReference type="Rhea" id="RHEA-COMP:9685"/>
        <dbReference type="Rhea" id="RHEA-COMP:9690"/>
        <dbReference type="ChEBI" id="CHEBI:15378"/>
        <dbReference type="ChEBI" id="CHEBI:29999"/>
        <dbReference type="ChEBI" id="CHEBI:57287"/>
        <dbReference type="ChEBI" id="CHEBI:58343"/>
        <dbReference type="ChEBI" id="CHEBI:64479"/>
        <dbReference type="EC" id="2.7.8.7"/>
    </reaction>
</comment>
<feature type="binding site" evidence="8">
    <location>
        <position position="7"/>
    </location>
    <ligand>
        <name>Mg(2+)</name>
        <dbReference type="ChEBI" id="CHEBI:18420"/>
    </ligand>
</feature>
<dbReference type="GO" id="GO:0000287">
    <property type="term" value="F:magnesium ion binding"/>
    <property type="evidence" value="ECO:0007669"/>
    <property type="project" value="UniProtKB-UniRule"/>
</dbReference>
<dbReference type="RefSeq" id="WP_034518567.1">
    <property type="nucleotide sequence ID" value="NZ_CACRSP010000002.1"/>
</dbReference>
<evidence type="ECO:0000313" key="10">
    <source>
        <dbReference type="EMBL" id="KAB7459645.1"/>
    </source>
</evidence>
<feature type="domain" description="4'-phosphopantetheinyl transferase" evidence="9">
    <location>
        <begin position="3"/>
        <end position="108"/>
    </location>
</feature>
<evidence type="ECO:0000256" key="4">
    <source>
        <dbReference type="ARBA" id="ARBA00022832"/>
    </source>
</evidence>
<dbReference type="GO" id="GO:0005737">
    <property type="term" value="C:cytoplasm"/>
    <property type="evidence" value="ECO:0007669"/>
    <property type="project" value="UniProtKB-SubCell"/>
</dbReference>
<dbReference type="Gene3D" id="3.90.470.20">
    <property type="entry name" value="4'-phosphopantetheinyl transferase domain"/>
    <property type="match status" value="1"/>
</dbReference>
<dbReference type="AlphaFoldDB" id="A0A6N2R1Y5"/>
<evidence type="ECO:0000256" key="6">
    <source>
        <dbReference type="ARBA" id="ARBA00023098"/>
    </source>
</evidence>
<protein>
    <recommendedName>
        <fullName evidence="8">Holo-[acyl-carrier-protein] synthase</fullName>
        <shortName evidence="8">Holo-ACP synthase</shortName>
        <ecNumber evidence="8">2.7.8.7</ecNumber>
    </recommendedName>
    <alternativeName>
        <fullName evidence="8">4'-phosphopantetheinyl transferase AcpS</fullName>
    </alternativeName>
</protein>
<dbReference type="EMBL" id="CACRSP010000002">
    <property type="protein sequence ID" value="VYS75033.1"/>
    <property type="molecule type" value="Genomic_DNA"/>
</dbReference>
<dbReference type="SUPFAM" id="SSF56214">
    <property type="entry name" value="4'-phosphopantetheinyl transferase"/>
    <property type="match status" value="1"/>
</dbReference>
<name>A0A6N2R1Y5_9BIFI</name>
<comment type="function">
    <text evidence="8">Transfers the 4'-phosphopantetheine moiety from coenzyme A to a Ser of acyl-carrier-protein.</text>
</comment>
<sequence>MLGLGHDVVDVGAFGEQLGLSGSRMRGLFSARELRQAAQRAKAKNDGETVHLAVRWAGKEAFLKAWCEALAFVAERDAATPARPYTIDAFPWPDIEILDDSHGVPHVCLPPEVRCKLRESLGSPQCYAIHISLSHDGAIASAVAYITTDRG</sequence>
<evidence type="ECO:0000313" key="11">
    <source>
        <dbReference type="EMBL" id="VYS75033.1"/>
    </source>
</evidence>
<dbReference type="GO" id="GO:0006633">
    <property type="term" value="P:fatty acid biosynthetic process"/>
    <property type="evidence" value="ECO:0007669"/>
    <property type="project" value="UniProtKB-UniRule"/>
</dbReference>
<feature type="binding site" evidence="8">
    <location>
        <position position="60"/>
    </location>
    <ligand>
        <name>Mg(2+)</name>
        <dbReference type="ChEBI" id="CHEBI:18420"/>
    </ligand>
</feature>
<reference evidence="10 12" key="1">
    <citation type="journal article" date="2019" name="Nat. Med.">
        <title>A library of human gut bacterial isolates paired with longitudinal multiomics data enables mechanistic microbiome research.</title>
        <authorList>
            <person name="Poyet M."/>
            <person name="Groussin M."/>
            <person name="Gibbons S.M."/>
            <person name="Avila-Pacheco J."/>
            <person name="Jiang X."/>
            <person name="Kearney S.M."/>
            <person name="Perrotta A.R."/>
            <person name="Berdy B."/>
            <person name="Zhao S."/>
            <person name="Lieberman T.D."/>
            <person name="Swanson P.K."/>
            <person name="Smith M."/>
            <person name="Roesemann S."/>
            <person name="Alexander J.E."/>
            <person name="Rich S.A."/>
            <person name="Livny J."/>
            <person name="Vlamakis H."/>
            <person name="Clish C."/>
            <person name="Bullock K."/>
            <person name="Deik A."/>
            <person name="Scott J."/>
            <person name="Pierce K.A."/>
            <person name="Xavier R.J."/>
            <person name="Alm E.J."/>
        </authorList>
    </citation>
    <scope>NUCLEOTIDE SEQUENCE [LARGE SCALE GENOMIC DNA]</scope>
    <source>
        <strain evidence="10 12">BIOML-A2</strain>
    </source>
</reference>
<evidence type="ECO:0000256" key="1">
    <source>
        <dbReference type="ARBA" id="ARBA00022516"/>
    </source>
</evidence>
<proteinExistence type="inferred from homology"/>
<keyword evidence="3 8" id="KW-0479">Metal-binding</keyword>
<comment type="subcellular location">
    <subcellularLocation>
        <location evidence="8">Cytoplasm</location>
    </subcellularLocation>
</comment>
<dbReference type="InterPro" id="IPR004568">
    <property type="entry name" value="Ppantetheine-prot_Trfase_dom"/>
</dbReference>
<keyword evidence="2 8" id="KW-0808">Transferase</keyword>
<dbReference type="NCBIfam" id="TIGR00556">
    <property type="entry name" value="pantethn_trn"/>
    <property type="match status" value="1"/>
</dbReference>
<dbReference type="Proteomes" id="UP000429211">
    <property type="component" value="Unassembled WGS sequence"/>
</dbReference>
<evidence type="ECO:0000313" key="12">
    <source>
        <dbReference type="Proteomes" id="UP000429211"/>
    </source>
</evidence>
<comment type="similarity">
    <text evidence="8">Belongs to the P-Pant transferase superfamily. AcpS family.</text>
</comment>
<dbReference type="EMBL" id="WDPD01000011">
    <property type="protein sequence ID" value="KAB7459645.1"/>
    <property type="molecule type" value="Genomic_DNA"/>
</dbReference>
<dbReference type="InterPro" id="IPR008278">
    <property type="entry name" value="4-PPantetheinyl_Trfase_dom"/>
</dbReference>
<dbReference type="EC" id="2.7.8.7" evidence="8"/>
<dbReference type="Pfam" id="PF01648">
    <property type="entry name" value="ACPS"/>
    <property type="match status" value="1"/>
</dbReference>
<keyword evidence="4 8" id="KW-0276">Fatty acid metabolism</keyword>
<accession>A0A6N2R1Y5</accession>
<evidence type="ECO:0000256" key="3">
    <source>
        <dbReference type="ARBA" id="ARBA00022723"/>
    </source>
</evidence>
<evidence type="ECO:0000256" key="2">
    <source>
        <dbReference type="ARBA" id="ARBA00022679"/>
    </source>
</evidence>
<evidence type="ECO:0000256" key="5">
    <source>
        <dbReference type="ARBA" id="ARBA00022842"/>
    </source>
</evidence>